<feature type="region of interest" description="Disordered" evidence="1">
    <location>
        <begin position="142"/>
        <end position="169"/>
    </location>
</feature>
<gene>
    <name evidence="2" type="ORF">H0235_009766</name>
</gene>
<protein>
    <submittedName>
        <fullName evidence="2">Uncharacterized protein</fullName>
    </submittedName>
</protein>
<proteinExistence type="predicted"/>
<reference evidence="2" key="1">
    <citation type="journal article" date="2020" name="G3 (Bethesda)">
        <title>High-Quality Assemblies for Three Invasive Social Wasps from the &lt;i&gt;Vespula&lt;/i&gt; Genus.</title>
        <authorList>
            <person name="Harrop T.W.R."/>
            <person name="Guhlin J."/>
            <person name="McLaughlin G.M."/>
            <person name="Permina E."/>
            <person name="Stockwell P."/>
            <person name="Gilligan J."/>
            <person name="Le Lec M.F."/>
            <person name="Gruber M.A.M."/>
            <person name="Quinn O."/>
            <person name="Lovegrove M."/>
            <person name="Duncan E.J."/>
            <person name="Remnant E.J."/>
            <person name="Van Eeckhoven J."/>
            <person name="Graham B."/>
            <person name="Knapp R.A."/>
            <person name="Langford K.W."/>
            <person name="Kronenberg Z."/>
            <person name="Press M.O."/>
            <person name="Eacker S.M."/>
            <person name="Wilson-Rankin E.E."/>
            <person name="Purcell J."/>
            <person name="Lester P.J."/>
            <person name="Dearden P.K."/>
        </authorList>
    </citation>
    <scope>NUCLEOTIDE SEQUENCE</scope>
    <source>
        <strain evidence="2">Volc-1</strain>
    </source>
</reference>
<name>A0A834NZC4_VESPE</name>
<evidence type="ECO:0000256" key="1">
    <source>
        <dbReference type="SAM" id="MobiDB-lite"/>
    </source>
</evidence>
<organism evidence="2 3">
    <name type="scientific">Vespula pensylvanica</name>
    <name type="common">Western yellow jacket</name>
    <name type="synonym">Wasp</name>
    <dbReference type="NCBI Taxonomy" id="30213"/>
    <lineage>
        <taxon>Eukaryota</taxon>
        <taxon>Metazoa</taxon>
        <taxon>Ecdysozoa</taxon>
        <taxon>Arthropoda</taxon>
        <taxon>Hexapoda</taxon>
        <taxon>Insecta</taxon>
        <taxon>Pterygota</taxon>
        <taxon>Neoptera</taxon>
        <taxon>Endopterygota</taxon>
        <taxon>Hymenoptera</taxon>
        <taxon>Apocrita</taxon>
        <taxon>Aculeata</taxon>
        <taxon>Vespoidea</taxon>
        <taxon>Vespidae</taxon>
        <taxon>Vespinae</taxon>
        <taxon>Vespula</taxon>
    </lineage>
</organism>
<keyword evidence="3" id="KW-1185">Reference proteome</keyword>
<feature type="region of interest" description="Disordered" evidence="1">
    <location>
        <begin position="224"/>
        <end position="279"/>
    </location>
</feature>
<dbReference type="Proteomes" id="UP000600918">
    <property type="component" value="Unassembled WGS sequence"/>
</dbReference>
<dbReference type="AlphaFoldDB" id="A0A834NZC4"/>
<evidence type="ECO:0000313" key="2">
    <source>
        <dbReference type="EMBL" id="KAF7421930.1"/>
    </source>
</evidence>
<accession>A0A834NZC4</accession>
<evidence type="ECO:0000313" key="3">
    <source>
        <dbReference type="Proteomes" id="UP000600918"/>
    </source>
</evidence>
<dbReference type="EMBL" id="JACSDY010000008">
    <property type="protein sequence ID" value="KAF7421930.1"/>
    <property type="molecule type" value="Genomic_DNA"/>
</dbReference>
<feature type="compositionally biased region" description="Low complexity" evidence="1">
    <location>
        <begin position="230"/>
        <end position="269"/>
    </location>
</feature>
<sequence length="279" mass="30771">MKFVCVAQGIRCYKCGQYNEGVGSITPCINFTVQMGLKDCPPTSEWCIGVINYTDGKEIHEIISMMKKYVSEGSTVRDCVETCVEKDSMKNSREKHKAKLPTFRDVSTSLFLVRFDTIDMSWDYVKLRNAVHVCMYILRGSSSSNTSNSNSSSNISSSSSSSSSNSNSSSSNKAWSTRTYCCQQDGCNSGPSLTSSSNGCKEAVLHGSRIVGCGQFWKRDHLPSFDERNNNNNNNNNISGSNNNDNDNNNNNNNNNNSSSSSSSSSNNNKQKNRYGLRL</sequence>
<comment type="caution">
    <text evidence="2">The sequence shown here is derived from an EMBL/GenBank/DDBJ whole genome shotgun (WGS) entry which is preliminary data.</text>
</comment>